<dbReference type="PANTHER" id="PTHR11024">
    <property type="entry name" value="NUCLEAR PORE COMPLEX PROTEIN SEC13 / SEH1 FAMILY MEMBER"/>
    <property type="match status" value="1"/>
</dbReference>
<evidence type="ECO:0000256" key="5">
    <source>
        <dbReference type="ARBA" id="ARBA00022737"/>
    </source>
</evidence>
<feature type="repeat" description="WD" evidence="11">
    <location>
        <begin position="61"/>
        <end position="94"/>
    </location>
</feature>
<feature type="compositionally biased region" description="Gly residues" evidence="12">
    <location>
        <begin position="295"/>
        <end position="314"/>
    </location>
</feature>
<dbReference type="EMBL" id="BQKY01000002">
    <property type="protein sequence ID" value="GJN88217.1"/>
    <property type="molecule type" value="Genomic_DNA"/>
</dbReference>
<evidence type="ECO:0008006" key="15">
    <source>
        <dbReference type="Google" id="ProtNLM"/>
    </source>
</evidence>
<feature type="region of interest" description="Disordered" evidence="12">
    <location>
        <begin position="99"/>
        <end position="140"/>
    </location>
</feature>
<dbReference type="GO" id="GO:0034198">
    <property type="term" value="P:cellular response to amino acid starvation"/>
    <property type="evidence" value="ECO:0007669"/>
    <property type="project" value="TreeGrafter"/>
</dbReference>
<keyword evidence="10" id="KW-0539">Nucleus</keyword>
<accession>A0AAV5GFU9</accession>
<name>A0AAV5GFU9_9BASI</name>
<dbReference type="GO" id="GO:0005198">
    <property type="term" value="F:structural molecule activity"/>
    <property type="evidence" value="ECO:0007669"/>
    <property type="project" value="InterPro"/>
</dbReference>
<evidence type="ECO:0000256" key="9">
    <source>
        <dbReference type="ARBA" id="ARBA00023132"/>
    </source>
</evidence>
<evidence type="ECO:0000256" key="8">
    <source>
        <dbReference type="ARBA" id="ARBA00023010"/>
    </source>
</evidence>
<evidence type="ECO:0000256" key="7">
    <source>
        <dbReference type="ARBA" id="ARBA00022927"/>
    </source>
</evidence>
<evidence type="ECO:0000256" key="4">
    <source>
        <dbReference type="ARBA" id="ARBA00022574"/>
    </source>
</evidence>
<evidence type="ECO:0000256" key="2">
    <source>
        <dbReference type="ARBA" id="ARBA00010102"/>
    </source>
</evidence>
<dbReference type="PROSITE" id="PS50294">
    <property type="entry name" value="WD_REPEATS_REGION"/>
    <property type="match status" value="1"/>
</dbReference>
<dbReference type="InterPro" id="IPR036322">
    <property type="entry name" value="WD40_repeat_dom_sf"/>
</dbReference>
<keyword evidence="5" id="KW-0677">Repeat</keyword>
<comment type="similarity">
    <text evidence="2">Belongs to the WD repeat SEC13 family.</text>
</comment>
<evidence type="ECO:0000313" key="13">
    <source>
        <dbReference type="EMBL" id="GJN88217.1"/>
    </source>
</evidence>
<keyword evidence="7" id="KW-0653">Protein transport</keyword>
<gene>
    <name evidence="13" type="ORF">Rhopal_001182-T1</name>
</gene>
<comment type="subcellular location">
    <subcellularLocation>
        <location evidence="1">Nucleus</location>
        <location evidence="1">Nuclear pore complex</location>
    </subcellularLocation>
</comment>
<keyword evidence="9" id="KW-0906">Nuclear pore complex</keyword>
<dbReference type="PROSITE" id="PS50082">
    <property type="entry name" value="WD_REPEATS_2"/>
    <property type="match status" value="1"/>
</dbReference>
<dbReference type="Proteomes" id="UP001342314">
    <property type="component" value="Unassembled WGS sequence"/>
</dbReference>
<organism evidence="13 14">
    <name type="scientific">Rhodotorula paludigena</name>
    <dbReference type="NCBI Taxonomy" id="86838"/>
    <lineage>
        <taxon>Eukaryota</taxon>
        <taxon>Fungi</taxon>
        <taxon>Dikarya</taxon>
        <taxon>Basidiomycota</taxon>
        <taxon>Pucciniomycotina</taxon>
        <taxon>Microbotryomycetes</taxon>
        <taxon>Sporidiobolales</taxon>
        <taxon>Sporidiobolaceae</taxon>
        <taxon>Rhodotorula</taxon>
    </lineage>
</organism>
<reference evidence="13 14" key="1">
    <citation type="submission" date="2021-12" db="EMBL/GenBank/DDBJ databases">
        <title>High titer production of polyol ester of fatty acids by Rhodotorula paludigena BS15 towards product separation-free biomass refinery.</title>
        <authorList>
            <person name="Mano J."/>
            <person name="Ono H."/>
            <person name="Tanaka T."/>
            <person name="Naito K."/>
            <person name="Sushida H."/>
            <person name="Ike M."/>
            <person name="Tokuyasu K."/>
            <person name="Kitaoka M."/>
        </authorList>
    </citation>
    <scope>NUCLEOTIDE SEQUENCE [LARGE SCALE GENOMIC DNA]</scope>
    <source>
        <strain evidence="13 14">BS15</strain>
    </source>
</reference>
<protein>
    <recommendedName>
        <fullName evidence="15">WD40 repeat-like protein</fullName>
    </recommendedName>
</protein>
<dbReference type="GO" id="GO:0035859">
    <property type="term" value="C:Seh1-associated complex"/>
    <property type="evidence" value="ECO:0007669"/>
    <property type="project" value="TreeGrafter"/>
</dbReference>
<dbReference type="InterPro" id="IPR015943">
    <property type="entry name" value="WD40/YVTN_repeat-like_dom_sf"/>
</dbReference>
<keyword evidence="6" id="KW-0509">mRNA transport</keyword>
<sequence>MASVGECNTASLASPAADLVTAVAFSPLATHLALASLDHSVRILHPSPHSPPSWDHAPADWKAHDGPVLALAWAPPQFGTLLATGGVDGAVNLWLEEAPPPRAHSHSHTSTAPPPPPRRLPSSSSSSFNGAAHPHQQQQRWSLCSSLTDSRGTLRSLSFAPADFGLKLAAVASDAHLRVWECLDPLALKDWVLREDVDLAALPPLAPSSGASLGAAVAAGGGSGVHLSSSSSGGAGAGGSSGLGSGDGFGLSSAGASSPSSSSTAAAAGPSSTGSGTAAPFPSVSSASSATGSSSHGGGGVGASGGGGGGGRAGGTVESDGGWAVSWCEEAWWGERLAVSSGSNGVVRLFHFPSSDNPSSSSTGASATWTNFLNLIPSRPFQSYPSQRPSSAPSDSHDDSPSLSSPSHQHHTYTTPTSSLAWAPPSGRSYLLLASGARDGRARVWKVFPPALALPDDARSNPSATAAAVGEEGGAGEWSARLEVELEPLAAAGARGEERASVGRGAGMGVGGAMCAARVGWNVTGTVLSTSGGEDGRVRLWKPTYTGQWRQLAVLSAEDAPGVAGGEQR</sequence>
<evidence type="ECO:0000313" key="14">
    <source>
        <dbReference type="Proteomes" id="UP001342314"/>
    </source>
</evidence>
<keyword evidence="4 11" id="KW-0853">WD repeat</keyword>
<dbReference type="InterPro" id="IPR037363">
    <property type="entry name" value="Sec13/Seh1_fam"/>
</dbReference>
<dbReference type="SUPFAM" id="SSF50978">
    <property type="entry name" value="WD40 repeat-like"/>
    <property type="match status" value="1"/>
</dbReference>
<keyword evidence="3" id="KW-0813">Transport</keyword>
<evidence type="ECO:0000256" key="1">
    <source>
        <dbReference type="ARBA" id="ARBA00004567"/>
    </source>
</evidence>
<dbReference type="AlphaFoldDB" id="A0AAV5GFU9"/>
<evidence type="ECO:0000256" key="10">
    <source>
        <dbReference type="ARBA" id="ARBA00023242"/>
    </source>
</evidence>
<feature type="region of interest" description="Disordered" evidence="12">
    <location>
        <begin position="250"/>
        <end position="318"/>
    </location>
</feature>
<dbReference type="Pfam" id="PF00400">
    <property type="entry name" value="WD40"/>
    <property type="match status" value="3"/>
</dbReference>
<dbReference type="InterPro" id="IPR001680">
    <property type="entry name" value="WD40_rpt"/>
</dbReference>
<dbReference type="GO" id="GO:0031080">
    <property type="term" value="C:nuclear pore outer ring"/>
    <property type="evidence" value="ECO:0007669"/>
    <property type="project" value="TreeGrafter"/>
</dbReference>
<dbReference type="GO" id="GO:0015031">
    <property type="term" value="P:protein transport"/>
    <property type="evidence" value="ECO:0007669"/>
    <property type="project" value="UniProtKB-KW"/>
</dbReference>
<comment type="caution">
    <text evidence="13">The sequence shown here is derived from an EMBL/GenBank/DDBJ whole genome shotgun (WGS) entry which is preliminary data.</text>
</comment>
<dbReference type="SMART" id="SM00320">
    <property type="entry name" value="WD40"/>
    <property type="match status" value="4"/>
</dbReference>
<dbReference type="Gene3D" id="2.130.10.10">
    <property type="entry name" value="YVTN repeat-like/Quinoprotein amine dehydrogenase"/>
    <property type="match status" value="2"/>
</dbReference>
<dbReference type="GO" id="GO:0051028">
    <property type="term" value="P:mRNA transport"/>
    <property type="evidence" value="ECO:0007669"/>
    <property type="project" value="UniProtKB-KW"/>
</dbReference>
<feature type="region of interest" description="Disordered" evidence="12">
    <location>
        <begin position="380"/>
        <end position="420"/>
    </location>
</feature>
<keyword evidence="14" id="KW-1185">Reference proteome</keyword>
<dbReference type="GO" id="GO:1904263">
    <property type="term" value="P:positive regulation of TORC1 signaling"/>
    <property type="evidence" value="ECO:0007669"/>
    <property type="project" value="TreeGrafter"/>
</dbReference>
<evidence type="ECO:0000256" key="12">
    <source>
        <dbReference type="SAM" id="MobiDB-lite"/>
    </source>
</evidence>
<feature type="compositionally biased region" description="Low complexity" evidence="12">
    <location>
        <begin position="250"/>
        <end position="294"/>
    </location>
</feature>
<evidence type="ECO:0000256" key="11">
    <source>
        <dbReference type="PROSITE-ProRule" id="PRU00221"/>
    </source>
</evidence>
<evidence type="ECO:0000256" key="6">
    <source>
        <dbReference type="ARBA" id="ARBA00022816"/>
    </source>
</evidence>
<dbReference type="PANTHER" id="PTHR11024:SF3">
    <property type="entry name" value="NUCLEOPORIN SEH1"/>
    <property type="match status" value="1"/>
</dbReference>
<proteinExistence type="inferred from homology"/>
<keyword evidence="8" id="KW-0811">Translocation</keyword>
<evidence type="ECO:0000256" key="3">
    <source>
        <dbReference type="ARBA" id="ARBA00022448"/>
    </source>
</evidence>